<protein>
    <submittedName>
        <fullName evidence="1">Uncharacterized protein</fullName>
    </submittedName>
</protein>
<dbReference type="Pfam" id="PF03692">
    <property type="entry name" value="CxxCxxCC"/>
    <property type="match status" value="1"/>
</dbReference>
<organism evidence="1">
    <name type="scientific">hydrocarbon metagenome</name>
    <dbReference type="NCBI Taxonomy" id="938273"/>
    <lineage>
        <taxon>unclassified sequences</taxon>
        <taxon>metagenomes</taxon>
        <taxon>ecological metagenomes</taxon>
    </lineage>
</organism>
<dbReference type="PANTHER" id="PTHR35866">
    <property type="entry name" value="PUTATIVE-RELATED"/>
    <property type="match status" value="1"/>
</dbReference>
<sequence>MQRVDDIAGLIRSIGFRCTGCAECCRSSADDSSLVIVSPPEIREILAATGMEWDDAVEPYPEVVDCGDGRRYTFDWCIRRRKGACIFLDGGRCTIYEHRPWICRTYPFMLDEGRLTVSACRGVGAPLSDEEAFSAARALIARFEAEWIEERAIAAAFRAADVPAGRLIVFDSDGMKVLDG</sequence>
<evidence type="ECO:0000313" key="1">
    <source>
        <dbReference type="EMBL" id="KUG20501.1"/>
    </source>
</evidence>
<name>A0A0W8FHW5_9ZZZZ</name>
<proteinExistence type="predicted"/>
<comment type="caution">
    <text evidence="1">The sequence shown here is derived from an EMBL/GenBank/DDBJ whole genome shotgun (WGS) entry which is preliminary data.</text>
</comment>
<dbReference type="InterPro" id="IPR005358">
    <property type="entry name" value="Puta_zinc/iron-chelating_dom"/>
</dbReference>
<dbReference type="EMBL" id="LNQE01001184">
    <property type="protein sequence ID" value="KUG20501.1"/>
    <property type="molecule type" value="Genomic_DNA"/>
</dbReference>
<dbReference type="PANTHER" id="PTHR35866:SF2">
    <property type="entry name" value="YKGJ FAMILY CYSTEINE CLUSTER PROTEIN"/>
    <property type="match status" value="1"/>
</dbReference>
<gene>
    <name evidence="1" type="ORF">ASZ90_009764</name>
</gene>
<accession>A0A0W8FHW5</accession>
<dbReference type="AlphaFoldDB" id="A0A0W8FHW5"/>
<reference evidence="1" key="1">
    <citation type="journal article" date="2015" name="Proc. Natl. Acad. Sci. U.S.A.">
        <title>Networks of energetic and metabolic interactions define dynamics in microbial communities.</title>
        <authorList>
            <person name="Embree M."/>
            <person name="Liu J.K."/>
            <person name="Al-Bassam M.M."/>
            <person name="Zengler K."/>
        </authorList>
    </citation>
    <scope>NUCLEOTIDE SEQUENCE</scope>
</reference>